<evidence type="ECO:0000313" key="2">
    <source>
        <dbReference type="EMBL" id="GLL00291.1"/>
    </source>
</evidence>
<dbReference type="RefSeq" id="WP_261962692.1">
    <property type="nucleotide sequence ID" value="NZ_BAAAXA010000001.1"/>
</dbReference>
<dbReference type="Gene3D" id="1.10.1780.10">
    <property type="entry name" value="Clp, N-terminal domain"/>
    <property type="match status" value="1"/>
</dbReference>
<evidence type="ECO:0000313" key="3">
    <source>
        <dbReference type="Proteomes" id="UP001143480"/>
    </source>
</evidence>
<accession>A0A9W6KHD2</accession>
<comment type="caution">
    <text evidence="2">The sequence shown here is derived from an EMBL/GenBank/DDBJ whole genome shotgun (WGS) entry which is preliminary data.</text>
</comment>
<dbReference type="EMBL" id="BSFP01000008">
    <property type="protein sequence ID" value="GLL00291.1"/>
    <property type="molecule type" value="Genomic_DNA"/>
</dbReference>
<dbReference type="Proteomes" id="UP001143480">
    <property type="component" value="Unassembled WGS sequence"/>
</dbReference>
<keyword evidence="3" id="KW-1185">Reference proteome</keyword>
<dbReference type="AlphaFoldDB" id="A0A9W6KHD2"/>
<sequence length="343" mass="37034">MSSGRPVASLEIQVALSSAMRRAMLAREPSVSAERAADAMLGMLGADEVRWQQLPGWGASGDEVPPEQEGEVEATLRLAEWWTRRELRLTIADPLPVWDPRVRVGLGRALAAAAESPVIRCVGFRLLLRALLVECASPGEWTEFIRRFHLRPDEEFLRDGSPPLSSAVAFLKRNDPVLSGLAAPAVLRAEAVQQAVRGGCALVGQAHLVMAICALPYLMERSRLRLADDAAPTNRGGELLAEAGLTWPDVKDFAMDLSPGPADIPREERTWRVTRGDPPYGIDLYLAAQEATRLAGELGHRYVGSSHLLFAVTADGAGPGARMLRAYGVEPNALAARLGTELA</sequence>
<gene>
    <name evidence="2" type="ORF">GCM10017581_020310</name>
</gene>
<dbReference type="Pfam" id="PF02861">
    <property type="entry name" value="Clp_N"/>
    <property type="match status" value="1"/>
</dbReference>
<proteinExistence type="predicted"/>
<name>A0A9W6KHD2_9ACTN</name>
<organism evidence="2 3">
    <name type="scientific">Dactylosporangium matsuzakiense</name>
    <dbReference type="NCBI Taxonomy" id="53360"/>
    <lineage>
        <taxon>Bacteria</taxon>
        <taxon>Bacillati</taxon>
        <taxon>Actinomycetota</taxon>
        <taxon>Actinomycetes</taxon>
        <taxon>Micromonosporales</taxon>
        <taxon>Micromonosporaceae</taxon>
        <taxon>Dactylosporangium</taxon>
    </lineage>
</organism>
<reference evidence="2" key="1">
    <citation type="journal article" date="2014" name="Int. J. Syst. Evol. Microbiol.">
        <title>Complete genome sequence of Corynebacterium casei LMG S-19264T (=DSM 44701T), isolated from a smear-ripened cheese.</title>
        <authorList>
            <consortium name="US DOE Joint Genome Institute (JGI-PGF)"/>
            <person name="Walter F."/>
            <person name="Albersmeier A."/>
            <person name="Kalinowski J."/>
            <person name="Ruckert C."/>
        </authorList>
    </citation>
    <scope>NUCLEOTIDE SEQUENCE</scope>
    <source>
        <strain evidence="2">VKM Ac-1321</strain>
    </source>
</reference>
<dbReference type="SUPFAM" id="SSF81923">
    <property type="entry name" value="Double Clp-N motif"/>
    <property type="match status" value="1"/>
</dbReference>
<feature type="domain" description="Clp R" evidence="1">
    <location>
        <begin position="289"/>
        <end position="342"/>
    </location>
</feature>
<dbReference type="InterPro" id="IPR004176">
    <property type="entry name" value="Clp_R_N"/>
</dbReference>
<evidence type="ECO:0000259" key="1">
    <source>
        <dbReference type="Pfam" id="PF02861"/>
    </source>
</evidence>
<dbReference type="InterPro" id="IPR036628">
    <property type="entry name" value="Clp_N_dom_sf"/>
</dbReference>
<protein>
    <recommendedName>
        <fullName evidence="1">Clp R domain-containing protein</fullName>
    </recommendedName>
</protein>
<reference evidence="2" key="2">
    <citation type="submission" date="2023-01" db="EMBL/GenBank/DDBJ databases">
        <authorList>
            <person name="Sun Q."/>
            <person name="Evtushenko L."/>
        </authorList>
    </citation>
    <scope>NUCLEOTIDE SEQUENCE</scope>
    <source>
        <strain evidence="2">VKM Ac-1321</strain>
    </source>
</reference>